<evidence type="ECO:0000313" key="4">
    <source>
        <dbReference type="Proteomes" id="UP001551482"/>
    </source>
</evidence>
<dbReference type="InterPro" id="IPR012349">
    <property type="entry name" value="Split_barrel_FMN-bd"/>
</dbReference>
<organism evidence="3 4">
    <name type="scientific">Streptodolium elevatio</name>
    <dbReference type="NCBI Taxonomy" id="3157996"/>
    <lineage>
        <taxon>Bacteria</taxon>
        <taxon>Bacillati</taxon>
        <taxon>Actinomycetota</taxon>
        <taxon>Actinomycetes</taxon>
        <taxon>Kitasatosporales</taxon>
        <taxon>Streptomycetaceae</taxon>
        <taxon>Streptodolium</taxon>
    </lineage>
</organism>
<evidence type="ECO:0000313" key="3">
    <source>
        <dbReference type="EMBL" id="MEU8136815.1"/>
    </source>
</evidence>
<dbReference type="Gene3D" id="2.30.110.10">
    <property type="entry name" value="Electron Transport, Fmn-binding Protein, Chain A"/>
    <property type="match status" value="1"/>
</dbReference>
<reference evidence="3 4" key="1">
    <citation type="submission" date="2024-06" db="EMBL/GenBank/DDBJ databases">
        <title>The Natural Products Discovery Center: Release of the First 8490 Sequenced Strains for Exploring Actinobacteria Biosynthetic Diversity.</title>
        <authorList>
            <person name="Kalkreuter E."/>
            <person name="Kautsar S.A."/>
            <person name="Yang D."/>
            <person name="Bader C.D."/>
            <person name="Teijaro C.N."/>
            <person name="Fluegel L."/>
            <person name="Davis C.M."/>
            <person name="Simpson J.R."/>
            <person name="Lauterbach L."/>
            <person name="Steele A.D."/>
            <person name="Gui C."/>
            <person name="Meng S."/>
            <person name="Li G."/>
            <person name="Viehrig K."/>
            <person name="Ye F."/>
            <person name="Su P."/>
            <person name="Kiefer A.F."/>
            <person name="Nichols A."/>
            <person name="Cepeda A.J."/>
            <person name="Yan W."/>
            <person name="Fan B."/>
            <person name="Jiang Y."/>
            <person name="Adhikari A."/>
            <person name="Zheng C.-J."/>
            <person name="Schuster L."/>
            <person name="Cowan T.M."/>
            <person name="Smanski M.J."/>
            <person name="Chevrette M.G."/>
            <person name="De Carvalho L.P.S."/>
            <person name="Shen B."/>
        </authorList>
    </citation>
    <scope>NUCLEOTIDE SEQUENCE [LARGE SCALE GENOMIC DNA]</scope>
    <source>
        <strain evidence="3 4">NPDC048946</strain>
    </source>
</reference>
<dbReference type="EMBL" id="JBEZFP010000072">
    <property type="protein sequence ID" value="MEU8136815.1"/>
    <property type="molecule type" value="Genomic_DNA"/>
</dbReference>
<dbReference type="PANTHER" id="PTHR35176:SF6">
    <property type="entry name" value="HEME OXYGENASE HI_0854-RELATED"/>
    <property type="match status" value="1"/>
</dbReference>
<evidence type="ECO:0000256" key="1">
    <source>
        <dbReference type="ARBA" id="ARBA00023002"/>
    </source>
</evidence>
<dbReference type="InterPro" id="IPR011576">
    <property type="entry name" value="Pyridox_Oxase_N"/>
</dbReference>
<comment type="caution">
    <text evidence="3">The sequence shown here is derived from an EMBL/GenBank/DDBJ whole genome shotgun (WGS) entry which is preliminary data.</text>
</comment>
<protein>
    <submittedName>
        <fullName evidence="3">Pyridoxamine 5'-phosphate oxidase family protein</fullName>
        <ecNumber evidence="3">1.-.-.-</ecNumber>
        <ecNumber evidence="3">1.4.3.5</ecNumber>
    </submittedName>
</protein>
<dbReference type="SUPFAM" id="SSF50475">
    <property type="entry name" value="FMN-binding split barrel"/>
    <property type="match status" value="1"/>
</dbReference>
<dbReference type="EC" id="1.4.3.5" evidence="3"/>
<accession>A0ABV3DM28</accession>
<dbReference type="RefSeq" id="WP_358357784.1">
    <property type="nucleotide sequence ID" value="NZ_JBEZFP010000072.1"/>
</dbReference>
<dbReference type="InterPro" id="IPR052019">
    <property type="entry name" value="F420H2_bilvrd_red/Heme_oxyg"/>
</dbReference>
<evidence type="ECO:0000259" key="2">
    <source>
        <dbReference type="Pfam" id="PF01243"/>
    </source>
</evidence>
<keyword evidence="4" id="KW-1185">Reference proteome</keyword>
<proteinExistence type="predicted"/>
<keyword evidence="1 3" id="KW-0560">Oxidoreductase</keyword>
<dbReference type="Proteomes" id="UP001551482">
    <property type="component" value="Unassembled WGS sequence"/>
</dbReference>
<dbReference type="Pfam" id="PF01243">
    <property type="entry name" value="PNPOx_N"/>
    <property type="match status" value="1"/>
</dbReference>
<dbReference type="GO" id="GO:0004733">
    <property type="term" value="F:pyridoxamine phosphate oxidase activity"/>
    <property type="evidence" value="ECO:0007669"/>
    <property type="project" value="UniProtKB-EC"/>
</dbReference>
<name>A0ABV3DM28_9ACTN</name>
<sequence length="161" mass="17503">MARWADVVENEAEFADEVRKAFDAYTHKTLATLRKDGSPRISGSEAGFVDGDLWFGSMPGALKALDLLRDPRFALHAGTGDADSDSWRGDAKLSGRAVEVTDPEAVAAVYRAWTGEAPEGPSHLFRAELTDVVLTTLNQARDGLAIRLWTPDGGLRTFARK</sequence>
<gene>
    <name evidence="3" type="ORF">AB0C36_25300</name>
</gene>
<dbReference type="PANTHER" id="PTHR35176">
    <property type="entry name" value="HEME OXYGENASE HI_0854-RELATED"/>
    <property type="match status" value="1"/>
</dbReference>
<dbReference type="EC" id="1.-.-.-" evidence="3"/>
<feature type="domain" description="Pyridoxamine 5'-phosphate oxidase N-terminal" evidence="2">
    <location>
        <begin position="16"/>
        <end position="131"/>
    </location>
</feature>